<dbReference type="Proteomes" id="UP000095283">
    <property type="component" value="Unplaced"/>
</dbReference>
<evidence type="ECO:0000256" key="5">
    <source>
        <dbReference type="SAM" id="Phobius"/>
    </source>
</evidence>
<evidence type="ECO:0000313" key="8">
    <source>
        <dbReference type="WBParaSite" id="Hba_17995"/>
    </source>
</evidence>
<feature type="transmembrane region" description="Helical" evidence="5">
    <location>
        <begin position="149"/>
        <end position="170"/>
    </location>
</feature>
<accession>A0A1I7XJV3</accession>
<organism evidence="7 8">
    <name type="scientific">Heterorhabditis bacteriophora</name>
    <name type="common">Entomopathogenic nematode worm</name>
    <dbReference type="NCBI Taxonomy" id="37862"/>
    <lineage>
        <taxon>Eukaryota</taxon>
        <taxon>Metazoa</taxon>
        <taxon>Ecdysozoa</taxon>
        <taxon>Nematoda</taxon>
        <taxon>Chromadorea</taxon>
        <taxon>Rhabditida</taxon>
        <taxon>Rhabditina</taxon>
        <taxon>Rhabditomorpha</taxon>
        <taxon>Strongyloidea</taxon>
        <taxon>Heterorhabditidae</taxon>
        <taxon>Heterorhabditis</taxon>
    </lineage>
</organism>
<feature type="transmembrane region" description="Helical" evidence="5">
    <location>
        <begin position="46"/>
        <end position="68"/>
    </location>
</feature>
<evidence type="ECO:0000256" key="1">
    <source>
        <dbReference type="ARBA" id="ARBA00004370"/>
    </source>
</evidence>
<sequence length="191" mass="21527">MVANSIINTKVKYKLGDQCLDYGEMAEVALDYSYEWIQPYKATMKYCVNGCLIAFQIGVSSVAFVFVIDHIQEILLYFNLADGYSKTELFLFYLIPATLINYVKSIKAVTFVCLIGNILMFVSIVMILGELFTSRHSWRNLPWITNFDGITLAAGTVLYSFEGQAMILPLENKLKYSSDMNGWTGVLTTGI</sequence>
<reference evidence="8" key="1">
    <citation type="submission" date="2016-11" db="UniProtKB">
        <authorList>
            <consortium name="WormBaseParasite"/>
        </authorList>
    </citation>
    <scope>IDENTIFICATION</scope>
</reference>
<comment type="subcellular location">
    <subcellularLocation>
        <location evidence="1">Membrane</location>
    </subcellularLocation>
</comment>
<feature type="domain" description="Amino acid transporter transmembrane" evidence="6">
    <location>
        <begin position="9"/>
        <end position="190"/>
    </location>
</feature>
<protein>
    <submittedName>
        <fullName evidence="8">Aa_trans domain-containing protein</fullName>
    </submittedName>
</protein>
<evidence type="ECO:0000313" key="7">
    <source>
        <dbReference type="Proteomes" id="UP000095283"/>
    </source>
</evidence>
<dbReference type="InterPro" id="IPR013057">
    <property type="entry name" value="AA_transpt_TM"/>
</dbReference>
<feature type="transmembrane region" description="Helical" evidence="5">
    <location>
        <begin position="74"/>
        <end position="96"/>
    </location>
</feature>
<keyword evidence="4 5" id="KW-0472">Membrane</keyword>
<dbReference type="Pfam" id="PF01490">
    <property type="entry name" value="Aa_trans"/>
    <property type="match status" value="1"/>
</dbReference>
<name>A0A1I7XJV3_HETBA</name>
<evidence type="ECO:0000259" key="6">
    <source>
        <dbReference type="Pfam" id="PF01490"/>
    </source>
</evidence>
<evidence type="ECO:0000256" key="2">
    <source>
        <dbReference type="ARBA" id="ARBA00022692"/>
    </source>
</evidence>
<keyword evidence="3 5" id="KW-1133">Transmembrane helix</keyword>
<feature type="transmembrane region" description="Helical" evidence="5">
    <location>
        <begin position="108"/>
        <end position="129"/>
    </location>
</feature>
<keyword evidence="2 5" id="KW-0812">Transmembrane</keyword>
<evidence type="ECO:0000256" key="3">
    <source>
        <dbReference type="ARBA" id="ARBA00022989"/>
    </source>
</evidence>
<dbReference type="AlphaFoldDB" id="A0A1I7XJV3"/>
<dbReference type="WBParaSite" id="Hba_17995">
    <property type="protein sequence ID" value="Hba_17995"/>
    <property type="gene ID" value="Hba_17995"/>
</dbReference>
<proteinExistence type="predicted"/>
<dbReference type="GO" id="GO:0016020">
    <property type="term" value="C:membrane"/>
    <property type="evidence" value="ECO:0007669"/>
    <property type="project" value="UniProtKB-SubCell"/>
</dbReference>
<keyword evidence="7" id="KW-1185">Reference proteome</keyword>
<evidence type="ECO:0000256" key="4">
    <source>
        <dbReference type="ARBA" id="ARBA00023136"/>
    </source>
</evidence>